<dbReference type="KEGG" id="spoa:EQM13_17525"/>
<dbReference type="SUPFAM" id="SSF52794">
    <property type="entry name" value="PTS system IIB component-like"/>
    <property type="match status" value="1"/>
</dbReference>
<evidence type="ECO:0000259" key="7">
    <source>
        <dbReference type="PROSITE" id="PS51372"/>
    </source>
</evidence>
<dbReference type="Pfam" id="PF00874">
    <property type="entry name" value="PRD"/>
    <property type="match status" value="1"/>
</dbReference>
<dbReference type="InterPro" id="IPR050661">
    <property type="entry name" value="BglG_antiterminators"/>
</dbReference>
<dbReference type="PROSITE" id="PS51372">
    <property type="entry name" value="PRD_2"/>
    <property type="match status" value="1"/>
</dbReference>
<reference evidence="9" key="1">
    <citation type="submission" date="2019-01" db="EMBL/GenBank/DDBJ databases">
        <title>Draft genomes of a novel of Sporanaerobacter strains.</title>
        <authorList>
            <person name="Ma S."/>
        </authorList>
    </citation>
    <scope>NUCLEOTIDE SEQUENCE [LARGE SCALE GENOMIC DNA]</scope>
    <source>
        <strain evidence="9">NJN-17</strain>
    </source>
</reference>
<dbReference type="GO" id="GO:0006355">
    <property type="term" value="P:regulation of DNA-templated transcription"/>
    <property type="evidence" value="ECO:0007669"/>
    <property type="project" value="InterPro"/>
</dbReference>
<organism evidence="8 9">
    <name type="scientific">Acidilutibacter cellobiosedens</name>
    <dbReference type="NCBI Taxonomy" id="2507161"/>
    <lineage>
        <taxon>Bacteria</taxon>
        <taxon>Bacillati</taxon>
        <taxon>Bacillota</taxon>
        <taxon>Tissierellia</taxon>
        <taxon>Tissierellales</taxon>
        <taxon>Acidilutibacteraceae</taxon>
        <taxon>Acidilutibacter</taxon>
    </lineage>
</organism>
<dbReference type="Gene3D" id="3.40.930.10">
    <property type="entry name" value="Mannitol-specific EII, Chain A"/>
    <property type="match status" value="1"/>
</dbReference>
<name>A0A410QH95_9FIRM</name>
<evidence type="ECO:0000256" key="3">
    <source>
        <dbReference type="ARBA" id="ARBA00023015"/>
    </source>
</evidence>
<keyword evidence="2" id="KW-0677">Repeat</keyword>
<keyword evidence="3" id="KW-0805">Transcription regulation</keyword>
<evidence type="ECO:0000259" key="5">
    <source>
        <dbReference type="PROSITE" id="PS51094"/>
    </source>
</evidence>
<dbReference type="EMBL" id="CP035282">
    <property type="protein sequence ID" value="QAT63234.1"/>
    <property type="molecule type" value="Genomic_DNA"/>
</dbReference>
<dbReference type="InterPro" id="IPR036095">
    <property type="entry name" value="PTS_EIIB-like_sf"/>
</dbReference>
<dbReference type="SUPFAM" id="SSF63520">
    <property type="entry name" value="PTS-regulatory domain, PRD"/>
    <property type="match status" value="1"/>
</dbReference>
<evidence type="ECO:0000313" key="8">
    <source>
        <dbReference type="EMBL" id="QAT63234.1"/>
    </source>
</evidence>
<dbReference type="InterPro" id="IPR002178">
    <property type="entry name" value="PTS_EIIA_type-2_dom"/>
</dbReference>
<dbReference type="Gene3D" id="1.10.10.10">
    <property type="entry name" value="Winged helix-like DNA-binding domain superfamily/Winged helix DNA-binding domain"/>
    <property type="match status" value="1"/>
</dbReference>
<evidence type="ECO:0000259" key="6">
    <source>
        <dbReference type="PROSITE" id="PS51099"/>
    </source>
</evidence>
<dbReference type="CDD" id="cd05568">
    <property type="entry name" value="PTS_IIB_bgl_like"/>
    <property type="match status" value="1"/>
</dbReference>
<sequence>MMILTKRQGDILIYLCSQRDYITINQLALKFNVSPRTIQNDLGFIDSFLSGSKVIVDRKSSKGIKINAGESEISYLRKKLKSLNYRTLNSDERSSIIELLLLCNPVNTFDQLSHACRVSRQTIITSFQKIEDKFKKEEIEIQKTKGMGIKLSGNELKIRKCFENRLSELVSNEIIMNIVIENTRLMEFDKTANEIINSVENKLNIKFAEFIKIKLLLNYSLLRISNGNVLFSEKENTDMKKIKIYKEYNYIISALSNYPYSTSDKFYFCSLFMNAKRTVQYSNNSKMHENNIDEASIISEYLFNELQAIQPLDINSKERFIRGLTLHLRVAIYRIRNKIDIRNELLDQIKISIPIIYEFTKKELLKCEKKFNLEFDENEIAFIAMYIASAYENSFKIESKLTVLLVCSFGISTSSILNTRILQAIPECKIVGPISEKDVEDYLQKNEVNLIISTNDYQIDDIPIIKVNPLLYPEDVEYIKNRLFQLSYSMMSTHFIRSYANFEKGKKKPTYIKDYIARENIQIVDTCKTWADAIRLASKPLLDKGKIEQRYVNRMIQAVEQFGTYMVLVPETAFIHAGTKDGINENCAAMLVLKNPILFGNKNIKIVRNLVVLGIKNKNEDSLLKLIYIFENKFNLLNLKSKKISIDIIFNMHD</sequence>
<dbReference type="InterPro" id="IPR011608">
    <property type="entry name" value="PRD"/>
</dbReference>
<dbReference type="InterPro" id="IPR036388">
    <property type="entry name" value="WH-like_DNA-bd_sf"/>
</dbReference>
<dbReference type="PROSITE" id="PS51094">
    <property type="entry name" value="PTS_EIIA_TYPE_2"/>
    <property type="match status" value="1"/>
</dbReference>
<protein>
    <submittedName>
        <fullName evidence="8">PRD domain-containing protein</fullName>
    </submittedName>
</protein>
<dbReference type="AlphaFoldDB" id="A0A410QH95"/>
<dbReference type="InterPro" id="IPR013196">
    <property type="entry name" value="HTH_11"/>
</dbReference>
<dbReference type="GO" id="GO:0008982">
    <property type="term" value="F:protein-N(PI)-phosphohistidine-sugar phosphotransferase activity"/>
    <property type="evidence" value="ECO:0007669"/>
    <property type="project" value="InterPro"/>
</dbReference>
<dbReference type="Pfam" id="PF00359">
    <property type="entry name" value="PTS_EIIA_2"/>
    <property type="match status" value="1"/>
</dbReference>
<dbReference type="Proteomes" id="UP000287969">
    <property type="component" value="Chromosome"/>
</dbReference>
<dbReference type="InterPro" id="IPR013011">
    <property type="entry name" value="PTS_EIIB_2"/>
</dbReference>
<proteinExistence type="predicted"/>
<evidence type="ECO:0000256" key="1">
    <source>
        <dbReference type="ARBA" id="ARBA00022679"/>
    </source>
</evidence>
<dbReference type="SUPFAM" id="SSF55804">
    <property type="entry name" value="Phoshotransferase/anion transport protein"/>
    <property type="match status" value="1"/>
</dbReference>
<dbReference type="Pfam" id="PF08279">
    <property type="entry name" value="HTH_11"/>
    <property type="match status" value="1"/>
</dbReference>
<dbReference type="Gene3D" id="3.40.50.2300">
    <property type="match status" value="1"/>
</dbReference>
<gene>
    <name evidence="8" type="ORF">EQM13_17525</name>
</gene>
<accession>A0A410QH95</accession>
<keyword evidence="1" id="KW-0808">Transferase</keyword>
<evidence type="ECO:0000256" key="2">
    <source>
        <dbReference type="ARBA" id="ARBA00022737"/>
    </source>
</evidence>
<evidence type="ECO:0000256" key="4">
    <source>
        <dbReference type="ARBA" id="ARBA00023163"/>
    </source>
</evidence>
<feature type="domain" description="PTS EIIB type-2" evidence="6">
    <location>
        <begin position="401"/>
        <end position="491"/>
    </location>
</feature>
<keyword evidence="4" id="KW-0804">Transcription</keyword>
<evidence type="ECO:0000313" key="9">
    <source>
        <dbReference type="Proteomes" id="UP000287969"/>
    </source>
</evidence>
<dbReference type="OrthoDB" id="3175596at2"/>
<dbReference type="InterPro" id="IPR016152">
    <property type="entry name" value="PTrfase/Anion_transptr"/>
</dbReference>
<keyword evidence="9" id="KW-1185">Reference proteome</keyword>
<feature type="domain" description="PTS EIIA type-2" evidence="5">
    <location>
        <begin position="514"/>
        <end position="654"/>
    </location>
</feature>
<dbReference type="PROSITE" id="PS51099">
    <property type="entry name" value="PTS_EIIB_TYPE_2"/>
    <property type="match status" value="1"/>
</dbReference>
<dbReference type="InterPro" id="IPR036390">
    <property type="entry name" value="WH_DNA-bd_sf"/>
</dbReference>
<dbReference type="PANTHER" id="PTHR30185:SF18">
    <property type="entry name" value="TRANSCRIPTIONAL REGULATOR MTLR"/>
    <property type="match status" value="1"/>
</dbReference>
<dbReference type="GO" id="GO:0009401">
    <property type="term" value="P:phosphoenolpyruvate-dependent sugar phosphotransferase system"/>
    <property type="evidence" value="ECO:0007669"/>
    <property type="project" value="InterPro"/>
</dbReference>
<dbReference type="InterPro" id="IPR036634">
    <property type="entry name" value="PRD_sf"/>
</dbReference>
<dbReference type="Gene3D" id="1.10.1790.10">
    <property type="entry name" value="PRD domain"/>
    <property type="match status" value="1"/>
</dbReference>
<dbReference type="SUPFAM" id="SSF46785">
    <property type="entry name" value="Winged helix' DNA-binding domain"/>
    <property type="match status" value="1"/>
</dbReference>
<dbReference type="PANTHER" id="PTHR30185">
    <property type="entry name" value="CRYPTIC BETA-GLUCOSIDE BGL OPERON ANTITERMINATOR"/>
    <property type="match status" value="1"/>
</dbReference>
<feature type="domain" description="PRD" evidence="7">
    <location>
        <begin position="290"/>
        <end position="397"/>
    </location>
</feature>